<name>A0A5B7DAS9_PORTR</name>
<sequence length="61" mass="6684">MTFWDELERGDTLQKNEVDFSGHFRSVIDFTLAGKHAAAAGHLLSSEQDVPALSTDSPTVH</sequence>
<reference evidence="1 2" key="1">
    <citation type="submission" date="2019-05" db="EMBL/GenBank/DDBJ databases">
        <title>Another draft genome of Portunus trituberculatus and its Hox gene families provides insights of decapod evolution.</title>
        <authorList>
            <person name="Jeong J.-H."/>
            <person name="Song I."/>
            <person name="Kim S."/>
            <person name="Choi T."/>
            <person name="Kim D."/>
            <person name="Ryu S."/>
            <person name="Kim W."/>
        </authorList>
    </citation>
    <scope>NUCLEOTIDE SEQUENCE [LARGE SCALE GENOMIC DNA]</scope>
    <source>
        <tissue evidence="1">Muscle</tissue>
    </source>
</reference>
<protein>
    <submittedName>
        <fullName evidence="1">Uncharacterized protein</fullName>
    </submittedName>
</protein>
<keyword evidence="2" id="KW-1185">Reference proteome</keyword>
<evidence type="ECO:0000313" key="2">
    <source>
        <dbReference type="Proteomes" id="UP000324222"/>
    </source>
</evidence>
<evidence type="ECO:0000313" key="1">
    <source>
        <dbReference type="EMBL" id="MPC18319.1"/>
    </source>
</evidence>
<dbReference type="Proteomes" id="UP000324222">
    <property type="component" value="Unassembled WGS sequence"/>
</dbReference>
<comment type="caution">
    <text evidence="1">The sequence shown here is derived from an EMBL/GenBank/DDBJ whole genome shotgun (WGS) entry which is preliminary data.</text>
</comment>
<organism evidence="1 2">
    <name type="scientific">Portunus trituberculatus</name>
    <name type="common">Swimming crab</name>
    <name type="synonym">Neptunus trituberculatus</name>
    <dbReference type="NCBI Taxonomy" id="210409"/>
    <lineage>
        <taxon>Eukaryota</taxon>
        <taxon>Metazoa</taxon>
        <taxon>Ecdysozoa</taxon>
        <taxon>Arthropoda</taxon>
        <taxon>Crustacea</taxon>
        <taxon>Multicrustacea</taxon>
        <taxon>Malacostraca</taxon>
        <taxon>Eumalacostraca</taxon>
        <taxon>Eucarida</taxon>
        <taxon>Decapoda</taxon>
        <taxon>Pleocyemata</taxon>
        <taxon>Brachyura</taxon>
        <taxon>Eubrachyura</taxon>
        <taxon>Portunoidea</taxon>
        <taxon>Portunidae</taxon>
        <taxon>Portuninae</taxon>
        <taxon>Portunus</taxon>
    </lineage>
</organism>
<dbReference type="EMBL" id="VSRR010000669">
    <property type="protein sequence ID" value="MPC18319.1"/>
    <property type="molecule type" value="Genomic_DNA"/>
</dbReference>
<proteinExistence type="predicted"/>
<dbReference type="AlphaFoldDB" id="A0A5B7DAS9"/>
<accession>A0A5B7DAS9</accession>
<gene>
    <name evidence="1" type="ORF">E2C01_011198</name>
</gene>